<name>A0A401G1D6_9BACT</name>
<sequence>MAEQHIDGLLSSAYGWNAINWQTAIGIVKRLQARIVKAVKAGDKSKVCGLQRLLRQLPDASRHLIKA</sequence>
<proteinExistence type="predicted"/>
<keyword evidence="2" id="KW-0548">Nucleotidyltransferase</keyword>
<dbReference type="AlphaFoldDB" id="A0A401G1D6"/>
<dbReference type="GO" id="GO:0003964">
    <property type="term" value="F:RNA-directed DNA polymerase activity"/>
    <property type="evidence" value="ECO:0007669"/>
    <property type="project" value="UniProtKB-KW"/>
</dbReference>
<reference evidence="3" key="2">
    <citation type="submission" date="2019-01" db="EMBL/GenBank/DDBJ databases">
        <title>Genome sequence of Desulfonema ishimotonii strain Tokyo 01.</title>
        <authorList>
            <person name="Fukui M."/>
        </authorList>
    </citation>
    <scope>NUCLEOTIDE SEQUENCE [LARGE SCALE GENOMIC DNA]</scope>
    <source>
        <strain evidence="3">Tokyo 01</strain>
    </source>
</reference>
<keyword evidence="2" id="KW-0808">Transferase</keyword>
<keyword evidence="3" id="KW-1185">Reference proteome</keyword>
<accession>A0A401G1D6</accession>
<dbReference type="InterPro" id="IPR025960">
    <property type="entry name" value="RVT_N"/>
</dbReference>
<evidence type="ECO:0000259" key="1">
    <source>
        <dbReference type="Pfam" id="PF13655"/>
    </source>
</evidence>
<gene>
    <name evidence="2" type="ORF">DENIS_4014</name>
</gene>
<dbReference type="EMBL" id="BEXT01000001">
    <property type="protein sequence ID" value="GBC63025.1"/>
    <property type="molecule type" value="Genomic_DNA"/>
</dbReference>
<dbReference type="RefSeq" id="WP_124330144.1">
    <property type="nucleotide sequence ID" value="NZ_BEXT01000001.1"/>
</dbReference>
<evidence type="ECO:0000313" key="2">
    <source>
        <dbReference type="EMBL" id="GBC63025.1"/>
    </source>
</evidence>
<comment type="caution">
    <text evidence="2">The sequence shown here is derived from an EMBL/GenBank/DDBJ whole genome shotgun (WGS) entry which is preliminary data.</text>
</comment>
<dbReference type="Proteomes" id="UP000288096">
    <property type="component" value="Unassembled WGS sequence"/>
</dbReference>
<keyword evidence="2" id="KW-0695">RNA-directed DNA polymerase</keyword>
<dbReference type="Pfam" id="PF13655">
    <property type="entry name" value="RVT_N"/>
    <property type="match status" value="1"/>
</dbReference>
<protein>
    <submittedName>
        <fullName evidence="2">Group II intron reverse transcriptase/maturase</fullName>
    </submittedName>
</protein>
<evidence type="ECO:0000313" key="3">
    <source>
        <dbReference type="Proteomes" id="UP000288096"/>
    </source>
</evidence>
<feature type="domain" description="Reverse transcriptase N-terminal" evidence="1">
    <location>
        <begin position="16"/>
        <end position="55"/>
    </location>
</feature>
<organism evidence="2 3">
    <name type="scientific">Desulfonema ishimotonii</name>
    <dbReference type="NCBI Taxonomy" id="45657"/>
    <lineage>
        <taxon>Bacteria</taxon>
        <taxon>Pseudomonadati</taxon>
        <taxon>Thermodesulfobacteriota</taxon>
        <taxon>Desulfobacteria</taxon>
        <taxon>Desulfobacterales</taxon>
        <taxon>Desulfococcaceae</taxon>
        <taxon>Desulfonema</taxon>
    </lineage>
</organism>
<reference evidence="3" key="1">
    <citation type="submission" date="2017-11" db="EMBL/GenBank/DDBJ databases">
        <authorList>
            <person name="Watanabe M."/>
            <person name="Kojima H."/>
        </authorList>
    </citation>
    <scope>NUCLEOTIDE SEQUENCE [LARGE SCALE GENOMIC DNA]</scope>
    <source>
        <strain evidence="3">Tokyo 01</strain>
    </source>
</reference>